<dbReference type="eggNOG" id="ENOG5031JF0">
    <property type="taxonomic scope" value="Bacteria"/>
</dbReference>
<accession>D7WAV3</accession>
<dbReference type="STRING" id="585529.HMPREF0291_10242"/>
<name>D7WAV3_9CORY</name>
<organism evidence="1 2">
    <name type="scientific">Corynebacterium genitalium ATCC 33030</name>
    <dbReference type="NCBI Taxonomy" id="585529"/>
    <lineage>
        <taxon>Bacteria</taxon>
        <taxon>Bacillati</taxon>
        <taxon>Actinomycetota</taxon>
        <taxon>Actinomycetes</taxon>
        <taxon>Mycobacteriales</taxon>
        <taxon>Corynebacteriaceae</taxon>
        <taxon>Corynebacterium</taxon>
    </lineage>
</organism>
<dbReference type="RefSeq" id="WP_005286683.1">
    <property type="nucleotide sequence ID" value="NZ_CM000961.1"/>
</dbReference>
<dbReference type="OrthoDB" id="4426635at2"/>
<sequence length="230" mass="26002">MGNTDLIIHKPNAPLAMPNQEMIEAVAAASDGPLVADKQLEQLRDQVLEQNRDLIDHGRLYPDGTELRGDRCLVVDVHDVVVSLVAHRLSQIAADMGLVVVFELGDLVLAYGDDTPDMFIRTYNWDIAWASPRALSQWLTSVTNEMIYFHDHGREDVDFLIVGETHDGDRYIQTMYQPAEGAYLVEVRDGGPDAHYRAMIVSYDETLAAFETWMATRERLPQVDWTLIDM</sequence>
<dbReference type="AlphaFoldDB" id="D7WAV3"/>
<evidence type="ECO:0000313" key="1">
    <source>
        <dbReference type="EMBL" id="EFK54984.1"/>
    </source>
</evidence>
<reference evidence="1" key="1">
    <citation type="submission" date="2010-06" db="EMBL/GenBank/DDBJ databases">
        <authorList>
            <person name="Muzny D."/>
            <person name="Qin X."/>
            <person name="Buhay C."/>
            <person name="Dugan-Rocha S."/>
            <person name="Ding Y."/>
            <person name="Chen G."/>
            <person name="Hawes A."/>
            <person name="Holder M."/>
            <person name="Jhangiani S."/>
            <person name="Johnson A."/>
            <person name="Khan Z."/>
            <person name="Li Z."/>
            <person name="Liu W."/>
            <person name="Liu X."/>
            <person name="Perez L."/>
            <person name="Shen H."/>
            <person name="Wang Q."/>
            <person name="Watt J."/>
            <person name="Xi L."/>
            <person name="Xin Y."/>
            <person name="Zhou J."/>
            <person name="Deng J."/>
            <person name="Jiang H."/>
            <person name="Liu Y."/>
            <person name="Qu J."/>
            <person name="Song X.-Z."/>
            <person name="Zhang L."/>
            <person name="Villasana D."/>
            <person name="Johnson A."/>
            <person name="Liu J."/>
            <person name="Liyanage D."/>
            <person name="Lorensuhewa L."/>
            <person name="Robinson T."/>
            <person name="Song A."/>
            <person name="Song B.-B."/>
            <person name="Dinh H."/>
            <person name="Thornton R."/>
            <person name="Coyle M."/>
            <person name="Francisco L."/>
            <person name="Jackson L."/>
            <person name="Javaid M."/>
            <person name="Korchina V."/>
            <person name="Kovar C."/>
            <person name="Mata R."/>
            <person name="Mathew T."/>
            <person name="Ngo R."/>
            <person name="Nguyen L."/>
            <person name="Nguyen N."/>
            <person name="Okwuonu G."/>
            <person name="Ongeri F."/>
            <person name="Pham C."/>
            <person name="Simmons D."/>
            <person name="Wilczek-Boney K."/>
            <person name="Hale W."/>
            <person name="Jakkamsetti A."/>
            <person name="Pham P."/>
            <person name="Ruth R."/>
            <person name="San Lucas F."/>
            <person name="Warren J."/>
            <person name="Zhang J."/>
            <person name="Zhao Z."/>
            <person name="Zhou C."/>
            <person name="Zhu D."/>
            <person name="Lee S."/>
            <person name="Bess C."/>
            <person name="Blankenburg K."/>
            <person name="Forbes L."/>
            <person name="Fu Q."/>
            <person name="Gubbala S."/>
            <person name="Hirani K."/>
            <person name="Jayaseelan J.C."/>
            <person name="Lara F."/>
            <person name="Munidasa M."/>
            <person name="Palculict T."/>
            <person name="Patil S."/>
            <person name="Pu L.-L."/>
            <person name="Saada N."/>
            <person name="Tang L."/>
            <person name="Weissenberger G."/>
            <person name="Zhu Y."/>
            <person name="Hemphill L."/>
            <person name="Shang Y."/>
            <person name="Youmans B."/>
            <person name="Ayvaz T."/>
            <person name="Ross M."/>
            <person name="Santibanez J."/>
            <person name="Aqrawi P."/>
            <person name="Gross S."/>
            <person name="Joshi V."/>
            <person name="Fowler G."/>
            <person name="Nazareth L."/>
            <person name="Reid J."/>
            <person name="Worley K."/>
            <person name="Petrosino J."/>
            <person name="Highlander S."/>
            <person name="Gibbs R."/>
        </authorList>
    </citation>
    <scope>NUCLEOTIDE SEQUENCE [LARGE SCALE GENOMIC DNA]</scope>
    <source>
        <strain evidence="1">ATCC 33030</strain>
    </source>
</reference>
<protein>
    <submittedName>
        <fullName evidence="1">Uncharacterized protein</fullName>
    </submittedName>
</protein>
<keyword evidence="2" id="KW-1185">Reference proteome</keyword>
<dbReference type="Proteomes" id="UP000004208">
    <property type="component" value="Unassembled WGS sequence"/>
</dbReference>
<proteinExistence type="predicted"/>
<evidence type="ECO:0000313" key="2">
    <source>
        <dbReference type="Proteomes" id="UP000004208"/>
    </source>
</evidence>
<comment type="caution">
    <text evidence="1">The sequence shown here is derived from an EMBL/GenBank/DDBJ whole genome shotgun (WGS) entry which is preliminary data.</text>
</comment>
<dbReference type="EMBL" id="ACLJ02000001">
    <property type="protein sequence ID" value="EFK54984.1"/>
    <property type="molecule type" value="Genomic_DNA"/>
</dbReference>
<gene>
    <name evidence="1" type="ORF">HMPREF0291_10242</name>
</gene>
<dbReference type="HOGENOM" id="CLU_1203170_0_0_11"/>